<evidence type="ECO:0000313" key="1">
    <source>
        <dbReference type="EMBL" id="ARJ56696.1"/>
    </source>
</evidence>
<dbReference type="eggNOG" id="COG1452">
    <property type="taxonomic scope" value="Bacteria"/>
</dbReference>
<proteinExistence type="inferred from homology"/>
<dbReference type="HAMAP" id="MF_01411">
    <property type="entry name" value="LPS_assembly_LptD"/>
    <property type="match status" value="1"/>
</dbReference>
<dbReference type="Gene3D" id="2.60.450.10">
    <property type="entry name" value="Lipopolysaccharide (LPS) transport protein A like domain"/>
    <property type="match status" value="1"/>
</dbReference>
<dbReference type="STRING" id="1121267.CCUN_1099"/>
<dbReference type="KEGG" id="ccun:CCUN_1099"/>
<sequence>MLMWRKISLMLSTTLALNATQVDIYALDVKKEGAILTAVDDVVIFSDFYFITANKAIYNENTEEIELFGDVNILRGKNERSHSNYAKINLNTNQANFENFFFSNNNLEVWFQSKKSSLDDKSFESEISAVSSCNVEDPDWEIRFSDGWLNRKSNYVHLYNARLYVKDVPIFYLPYFGFSADTNRQSGLLVPKFTIKSKEGFYYEQPIYIAEQENWDLELNPQIRTNRGVGIYSTLRFMDSLHSMGEFNLGIFRENSSYYHDENLKNQTHKGVEFKYARDELIKALLEDNFQEGFWVDANYFNDVDFLTLGSRDYKDLNSLITSKINYFLADENNFYGAYARYYMDTSKLNNKDTLQEYPSFQYHRFLDSFFEGKFLYSFDASFNNYYRRIGPYANSVNLSLPISYHDSFFNDFLHLNFTESLYASFVNYTHDENKEHEHYFTNTHKLDLYTDISKAYDNFFHTLNIGVGYLLPGEESGKITEDYLDLEKEEEQAEFFITQYFYNQQGQKKLKHRLSTNYLSKKGDFEELRNLLTYYYNEDIRFNSEVIYSDLQKRFSNVLSQFEIDLNPKFSWDFSHDYQNDEYGKYSFIGTRANYNLTPHYNLFGGIWFDTQRAHANMWEFGYTYQRKCWNYSLVYRERIDPKLTSGGITARNQSGVYFIFNFYPIGGIKYDFSLQDSENAI</sequence>
<dbReference type="Proteomes" id="UP000192902">
    <property type="component" value="Chromosome"/>
</dbReference>
<dbReference type="GO" id="GO:1990351">
    <property type="term" value="C:transporter complex"/>
    <property type="evidence" value="ECO:0007669"/>
    <property type="project" value="TreeGrafter"/>
</dbReference>
<dbReference type="InterPro" id="IPR050218">
    <property type="entry name" value="LptD"/>
</dbReference>
<dbReference type="PANTHER" id="PTHR30189:SF1">
    <property type="entry name" value="LPS-ASSEMBLY PROTEIN LPTD"/>
    <property type="match status" value="1"/>
</dbReference>
<dbReference type="GO" id="GO:0009279">
    <property type="term" value="C:cell outer membrane"/>
    <property type="evidence" value="ECO:0007669"/>
    <property type="project" value="InterPro"/>
</dbReference>
<organism evidence="1 2">
    <name type="scientific">Campylobacter cuniculorum DSM 23162 = LMG 24588</name>
    <dbReference type="NCBI Taxonomy" id="1121267"/>
    <lineage>
        <taxon>Bacteria</taxon>
        <taxon>Pseudomonadati</taxon>
        <taxon>Campylobacterota</taxon>
        <taxon>Epsilonproteobacteria</taxon>
        <taxon>Campylobacterales</taxon>
        <taxon>Campylobacteraceae</taxon>
        <taxon>Campylobacter</taxon>
    </lineage>
</organism>
<dbReference type="GO" id="GO:0043165">
    <property type="term" value="P:Gram-negative-bacterium-type cell outer membrane assembly"/>
    <property type="evidence" value="ECO:0007669"/>
    <property type="project" value="InterPro"/>
</dbReference>
<dbReference type="AlphaFoldDB" id="A0A1W6BX62"/>
<evidence type="ECO:0000313" key="2">
    <source>
        <dbReference type="Proteomes" id="UP000192902"/>
    </source>
</evidence>
<dbReference type="PANTHER" id="PTHR30189">
    <property type="entry name" value="LPS-ASSEMBLY PROTEIN"/>
    <property type="match status" value="1"/>
</dbReference>
<dbReference type="InterPro" id="IPR020889">
    <property type="entry name" value="LipoPS_assembly_LptD"/>
</dbReference>
<dbReference type="GO" id="GO:0015920">
    <property type="term" value="P:lipopolysaccharide transport"/>
    <property type="evidence" value="ECO:0007669"/>
    <property type="project" value="InterPro"/>
</dbReference>
<dbReference type="EMBL" id="CP020867">
    <property type="protein sequence ID" value="ARJ56696.1"/>
    <property type="molecule type" value="Genomic_DNA"/>
</dbReference>
<reference evidence="1 2" key="1">
    <citation type="submission" date="2017-04" db="EMBL/GenBank/DDBJ databases">
        <title>Complete genome sequence of the Campylobacter cuniculorum type strain LMG24588.</title>
        <authorList>
            <person name="Miller W.G."/>
            <person name="Yee E."/>
            <person name="Revez J."/>
            <person name="Bono J.L."/>
            <person name="Rossi M."/>
        </authorList>
    </citation>
    <scope>NUCLEOTIDE SEQUENCE [LARGE SCALE GENOMIC DNA]</scope>
    <source>
        <strain evidence="1 2">LMG 24588</strain>
    </source>
</reference>
<accession>A0A1W6BX62</accession>
<protein>
    <submittedName>
        <fullName evidence="1">Putative lipooligosaccharide transport system, OM component (LptD family)</fullName>
    </submittedName>
</protein>
<gene>
    <name evidence="1" type="ORF">CCUN_1099</name>
</gene>
<name>A0A1W6BX62_9BACT</name>